<feature type="domain" description="Rhodanese" evidence="2">
    <location>
        <begin position="119"/>
        <end position="164"/>
    </location>
</feature>
<accession>A0A1C7PAJ6</accession>
<evidence type="ECO:0000313" key="3">
    <source>
        <dbReference type="EMBL" id="SEH90235.1"/>
    </source>
</evidence>
<dbReference type="EMBL" id="LT629973">
    <property type="protein sequence ID" value="SEH90235.1"/>
    <property type="molecule type" value="Genomic_DNA"/>
</dbReference>
<evidence type="ECO:0000256" key="1">
    <source>
        <dbReference type="SAM" id="Phobius"/>
    </source>
</evidence>
<keyword evidence="1" id="KW-1133">Transmembrane helix</keyword>
<dbReference type="KEGG" id="agl:PYTT_1570"/>
<evidence type="ECO:0000313" key="4">
    <source>
        <dbReference type="Proteomes" id="UP000176204"/>
    </source>
</evidence>
<keyword evidence="4" id="KW-1185">Reference proteome</keyword>
<dbReference type="InterPro" id="IPR001763">
    <property type="entry name" value="Rhodanese-like_dom"/>
</dbReference>
<dbReference type="Gene3D" id="3.40.250.10">
    <property type="entry name" value="Rhodanese-like domain"/>
    <property type="match status" value="1"/>
</dbReference>
<proteinExistence type="predicted"/>
<reference evidence="4" key="1">
    <citation type="submission" date="2016-09" db="EMBL/GenBank/DDBJ databases">
        <authorList>
            <person name="Koehorst J."/>
        </authorList>
    </citation>
    <scope>NUCLEOTIDE SEQUENCE [LARGE SCALE GENOMIC DNA]</scope>
</reference>
<dbReference type="OrthoDB" id="195542at2"/>
<dbReference type="SUPFAM" id="SSF52821">
    <property type="entry name" value="Rhodanese/Cell cycle control phosphatase"/>
    <property type="match status" value="1"/>
</dbReference>
<dbReference type="PROSITE" id="PS50206">
    <property type="entry name" value="RHODANESE_3"/>
    <property type="match status" value="1"/>
</dbReference>
<dbReference type="STRING" id="1679444.PYTT_1570"/>
<keyword evidence="1" id="KW-0812">Transmembrane</keyword>
<evidence type="ECO:0000259" key="2">
    <source>
        <dbReference type="PROSITE" id="PS50206"/>
    </source>
</evidence>
<keyword evidence="1" id="KW-0472">Membrane</keyword>
<dbReference type="InterPro" id="IPR036873">
    <property type="entry name" value="Rhodanese-like_dom_sf"/>
</dbReference>
<gene>
    <name evidence="3" type="ORF">PYTT_1570</name>
</gene>
<dbReference type="Proteomes" id="UP000176204">
    <property type="component" value="Chromosome I"/>
</dbReference>
<name>A0A1C7PAJ6_9BACT</name>
<organism evidence="3 4">
    <name type="scientific">Akkermansia glycaniphila</name>
    <dbReference type="NCBI Taxonomy" id="1679444"/>
    <lineage>
        <taxon>Bacteria</taxon>
        <taxon>Pseudomonadati</taxon>
        <taxon>Verrucomicrobiota</taxon>
        <taxon>Verrucomicrobiia</taxon>
        <taxon>Verrucomicrobiales</taxon>
        <taxon>Akkermansiaceae</taxon>
        <taxon>Akkermansia</taxon>
    </lineage>
</organism>
<protein>
    <submittedName>
        <fullName evidence="3">Rhodanese-like domain</fullName>
    </submittedName>
</protein>
<sequence>MVRDAFSQIVRVGLIILGVAVVLCYMEYAWFAPGRVPPCDQARLPKGHICLETALKDWGERIVWVDARSKRSAEHERDLGYMLHALGRSFPIRKDAEFEELKAAAMPRLHQAGFQGECIIVFCAQDCTSSQEIADDLAQYGLEAPVFVLEGGWDAIKRDGRLLK</sequence>
<dbReference type="AlphaFoldDB" id="A0A1C7PAJ6"/>
<feature type="transmembrane region" description="Helical" evidence="1">
    <location>
        <begin position="12"/>
        <end position="31"/>
    </location>
</feature>
<dbReference type="RefSeq" id="WP_067777243.1">
    <property type="nucleotide sequence ID" value="NZ_LT629973.1"/>
</dbReference>